<feature type="region of interest" description="Disordered" evidence="5">
    <location>
        <begin position="700"/>
        <end position="934"/>
    </location>
</feature>
<evidence type="ECO:0000256" key="3">
    <source>
        <dbReference type="PROSITE-ProRule" id="PRU00023"/>
    </source>
</evidence>
<feature type="compositionally biased region" description="Polar residues" evidence="5">
    <location>
        <begin position="820"/>
        <end position="840"/>
    </location>
</feature>
<feature type="compositionally biased region" description="Basic residues" evidence="5">
    <location>
        <begin position="242"/>
        <end position="253"/>
    </location>
</feature>
<feature type="compositionally biased region" description="Polar residues" evidence="5">
    <location>
        <begin position="221"/>
        <end position="233"/>
    </location>
</feature>
<dbReference type="Proteomes" id="UP001140172">
    <property type="component" value="Unassembled WGS sequence"/>
</dbReference>
<feature type="compositionally biased region" description="Basic and acidic residues" evidence="5">
    <location>
        <begin position="596"/>
        <end position="606"/>
    </location>
</feature>
<accession>A0A9W8H0R6</accession>
<keyword evidence="7" id="KW-1185">Reference proteome</keyword>
<proteinExistence type="predicted"/>
<dbReference type="EMBL" id="JANBUM010000516">
    <property type="protein sequence ID" value="KAJ2776177.1"/>
    <property type="molecule type" value="Genomic_DNA"/>
</dbReference>
<feature type="repeat" description="ANK" evidence="3">
    <location>
        <begin position="365"/>
        <end position="390"/>
    </location>
</feature>
<feature type="compositionally biased region" description="Polar residues" evidence="5">
    <location>
        <begin position="571"/>
        <end position="581"/>
    </location>
</feature>
<feature type="region of interest" description="Disordered" evidence="5">
    <location>
        <begin position="140"/>
        <end position="263"/>
    </location>
</feature>
<feature type="compositionally biased region" description="Low complexity" evidence="5">
    <location>
        <begin position="897"/>
        <end position="906"/>
    </location>
</feature>
<dbReference type="Gene3D" id="1.25.40.20">
    <property type="entry name" value="Ankyrin repeat-containing domain"/>
    <property type="match status" value="2"/>
</dbReference>
<evidence type="ECO:0000256" key="2">
    <source>
        <dbReference type="ARBA" id="ARBA00023043"/>
    </source>
</evidence>
<dbReference type="Pfam" id="PF12796">
    <property type="entry name" value="Ank_2"/>
    <property type="match status" value="2"/>
</dbReference>
<dbReference type="Pfam" id="PF00023">
    <property type="entry name" value="Ank"/>
    <property type="match status" value="1"/>
</dbReference>
<keyword evidence="2 3" id="KW-0040">ANK repeat</keyword>
<dbReference type="PANTHER" id="PTHR24171:SF8">
    <property type="entry name" value="BRCA1-ASSOCIATED RING DOMAIN PROTEIN 1"/>
    <property type="match status" value="1"/>
</dbReference>
<dbReference type="PROSITE" id="PS50088">
    <property type="entry name" value="ANK_REPEAT"/>
    <property type="match status" value="5"/>
</dbReference>
<gene>
    <name evidence="6" type="ORF">GGI15_004927</name>
</gene>
<feature type="coiled-coil region" evidence="4">
    <location>
        <begin position="655"/>
        <end position="682"/>
    </location>
</feature>
<dbReference type="SUPFAM" id="SSF48403">
    <property type="entry name" value="Ankyrin repeat"/>
    <property type="match status" value="1"/>
</dbReference>
<sequence length="1186" mass="129505">MDRDSEAETVLADEEWLDTSADNAQRHRNRRPERVSATSRNVDVFDEEELFSSSGSLSSLHEFSDGDGDSVLSDDSAADENNGPIIRNGATQPANIDQNSGIASHAAAAVATDIAASSSAIHTESEVDVDGDDFRSLLLQKSGKGRSARSSSPLSSPSTWQKHRGRKVIADDDDESDDDGDSDDDADTEDIPSDKERRRKSSAEAGLRRNQLGVSHHGTSERTLSVSGDSEASGTKPVDPAHHKHKSSKRRRPRYEEPDLVDDSGCPQLVYFASKGDVVACKKLLLHGASVGATDSRGWTALHEATKNRHTDVLELLLNPPTRARQLSEAELGSEGSSVFDPSESRIVRQLRSPFPNVNMTTAHSRLTPLHQAVMNDDMRAVRLLLDNGATGQTKLHRACNAGDLEQTVSLINQGADINMKDNAGWTPLHESALEGHNAVVVALLRRGAEYGAKGFGGDTPLHDACANGHYDVVRSLLVAGADPQLKNSKGVTPEDMAREEEQEEVMELIKQHRRALVHEATREPTYGKVKGGSGSKGKASVGELSRATSRASDRSPRSESNTGDIDVGPSVSNGKSSGNTAEILPAQLKHSSKKGKTDSVRDRHGVSGQQRRPSSSSQAGSTAQKRELAALRLLREEAEKPTVNYYFSSNSSKLSRDERKLQNLMGTFERLEKRKPKEKQRQAWGDMTNACDITMTLDTLKTPPLSGRSANTTSRQWDGGAAGGEDGVDDADEIRSQDSRQSSNMSPKRVRSRQSIKRAVNDEDDDADSHRASLQQRAGLRQAGSKRPRQKAEPMGRVVEEDTADLSRRRDVPIAADNASGSVKRTSKANISTDGSAESSAAIRTVTSTVEIKGEEPAGSYPAGASRQQHQQKQQQHSRDPVTVVAPVPIAGGTASMLSSRPRSSNSHRDKPSKHRSVGGRTIVENPSPVNSRYSGNMTPTSMAAQAIRFLPLYTIQLHCDPPTSKLDYFVVDLQIRLLLGMPVETPSEPYTDDKPETNPLFEAYPHLCRQRITEPQKEHLWEPLAGMFVSNMQFIHGATVAKAGEDQHRDKSSLKAATATDDSASADCEIVSQFTLHERKRFVGLSLYFVKLDEIVELIRRDYPQISKQLITITLDLSDISIAADITLSSPRRQLPHPIIEAADQEEGQKACPTWRGPQKMVPLRYALKLHYRDVVKSNETTKE</sequence>
<feature type="repeat" description="ANK" evidence="3">
    <location>
        <begin position="457"/>
        <end position="489"/>
    </location>
</feature>
<feature type="region of interest" description="Disordered" evidence="5">
    <location>
        <begin position="1"/>
        <end position="41"/>
    </location>
</feature>
<feature type="repeat" description="ANK" evidence="3">
    <location>
        <begin position="297"/>
        <end position="319"/>
    </location>
</feature>
<name>A0A9W8H0R6_9FUNG</name>
<dbReference type="AlphaFoldDB" id="A0A9W8H0R6"/>
<dbReference type="OrthoDB" id="194358at2759"/>
<feature type="region of interest" description="Disordered" evidence="5">
    <location>
        <begin position="485"/>
        <end position="505"/>
    </location>
</feature>
<protein>
    <submittedName>
        <fullName evidence="6">Uncharacterized protein</fullName>
    </submittedName>
</protein>
<evidence type="ECO:0000313" key="7">
    <source>
        <dbReference type="Proteomes" id="UP001140172"/>
    </source>
</evidence>
<dbReference type="SMART" id="SM00248">
    <property type="entry name" value="ANK"/>
    <property type="match status" value="7"/>
</dbReference>
<feature type="compositionally biased region" description="Acidic residues" evidence="5">
    <location>
        <begin position="171"/>
        <end position="191"/>
    </location>
</feature>
<feature type="compositionally biased region" description="Acidic residues" evidence="5">
    <location>
        <begin position="7"/>
        <end position="17"/>
    </location>
</feature>
<feature type="region of interest" description="Disordered" evidence="5">
    <location>
        <begin position="519"/>
        <end position="626"/>
    </location>
</feature>
<evidence type="ECO:0000256" key="1">
    <source>
        <dbReference type="ARBA" id="ARBA00022737"/>
    </source>
</evidence>
<feature type="compositionally biased region" description="Polar residues" evidence="5">
    <location>
        <begin position="89"/>
        <end position="99"/>
    </location>
</feature>
<organism evidence="6 7">
    <name type="scientific">Coemansia interrupta</name>
    <dbReference type="NCBI Taxonomy" id="1126814"/>
    <lineage>
        <taxon>Eukaryota</taxon>
        <taxon>Fungi</taxon>
        <taxon>Fungi incertae sedis</taxon>
        <taxon>Zoopagomycota</taxon>
        <taxon>Kickxellomycotina</taxon>
        <taxon>Kickxellomycetes</taxon>
        <taxon>Kickxellales</taxon>
        <taxon>Kickxellaceae</taxon>
        <taxon>Coemansia</taxon>
    </lineage>
</organism>
<keyword evidence="4" id="KW-0175">Coiled coil</keyword>
<comment type="caution">
    <text evidence="6">The sequence shown here is derived from an EMBL/GenBank/DDBJ whole genome shotgun (WGS) entry which is preliminary data.</text>
</comment>
<feature type="repeat" description="ANK" evidence="3">
    <location>
        <begin position="391"/>
        <end position="423"/>
    </location>
</feature>
<feature type="region of interest" description="Disordered" evidence="5">
    <location>
        <begin position="53"/>
        <end position="101"/>
    </location>
</feature>
<dbReference type="InterPro" id="IPR002110">
    <property type="entry name" value="Ankyrin_rpt"/>
</dbReference>
<keyword evidence="1" id="KW-0677">Repeat</keyword>
<feature type="repeat" description="ANK" evidence="3">
    <location>
        <begin position="424"/>
        <end position="456"/>
    </location>
</feature>
<dbReference type="InterPro" id="IPR036770">
    <property type="entry name" value="Ankyrin_rpt-contain_sf"/>
</dbReference>
<dbReference type="PROSITE" id="PS50297">
    <property type="entry name" value="ANK_REP_REGION"/>
    <property type="match status" value="5"/>
</dbReference>
<feature type="compositionally biased region" description="Low complexity" evidence="5">
    <location>
        <begin position="608"/>
        <end position="624"/>
    </location>
</feature>
<evidence type="ECO:0000256" key="4">
    <source>
        <dbReference type="SAM" id="Coils"/>
    </source>
</evidence>
<dbReference type="PANTHER" id="PTHR24171">
    <property type="entry name" value="ANKYRIN REPEAT DOMAIN-CONTAINING PROTEIN 39-RELATED"/>
    <property type="match status" value="1"/>
</dbReference>
<feature type="compositionally biased region" description="Basic and acidic residues" evidence="5">
    <location>
        <begin position="791"/>
        <end position="813"/>
    </location>
</feature>
<feature type="compositionally biased region" description="Low complexity" evidence="5">
    <location>
        <begin position="148"/>
        <end position="158"/>
    </location>
</feature>
<reference evidence="6" key="1">
    <citation type="submission" date="2022-07" db="EMBL/GenBank/DDBJ databases">
        <title>Phylogenomic reconstructions and comparative analyses of Kickxellomycotina fungi.</title>
        <authorList>
            <person name="Reynolds N.K."/>
            <person name="Stajich J.E."/>
            <person name="Barry K."/>
            <person name="Grigoriev I.V."/>
            <person name="Crous P."/>
            <person name="Smith M.E."/>
        </authorList>
    </citation>
    <scope>NUCLEOTIDE SEQUENCE</scope>
    <source>
        <strain evidence="6">BCRC 34489</strain>
    </source>
</reference>
<evidence type="ECO:0000313" key="6">
    <source>
        <dbReference type="EMBL" id="KAJ2776177.1"/>
    </source>
</evidence>
<evidence type="ECO:0000256" key="5">
    <source>
        <dbReference type="SAM" id="MobiDB-lite"/>
    </source>
</evidence>